<evidence type="ECO:0000313" key="4">
    <source>
        <dbReference type="Proteomes" id="UP000729733"/>
    </source>
</evidence>
<evidence type="ECO:0000256" key="1">
    <source>
        <dbReference type="SAM" id="Phobius"/>
    </source>
</evidence>
<accession>A0A964BSZ8</accession>
<dbReference type="RefSeq" id="WP_229641684.1">
    <property type="nucleotide sequence ID" value="NZ_JADWDC010000047.1"/>
</dbReference>
<keyword evidence="3" id="KW-0378">Hydrolase</keyword>
<dbReference type="InterPro" id="IPR029058">
    <property type="entry name" value="AB_hydrolase_fold"/>
</dbReference>
<dbReference type="Pfam" id="PF00561">
    <property type="entry name" value="Abhydrolase_1"/>
    <property type="match status" value="1"/>
</dbReference>
<feature type="transmembrane region" description="Helical" evidence="1">
    <location>
        <begin position="6"/>
        <end position="22"/>
    </location>
</feature>
<evidence type="ECO:0000259" key="2">
    <source>
        <dbReference type="Pfam" id="PF00561"/>
    </source>
</evidence>
<keyword evidence="1" id="KW-0812">Transmembrane</keyword>
<dbReference type="EMBL" id="JADWDC010000047">
    <property type="protein sequence ID" value="MCC0178584.1"/>
    <property type="molecule type" value="Genomic_DNA"/>
</dbReference>
<dbReference type="InterPro" id="IPR000073">
    <property type="entry name" value="AB_hydrolase_1"/>
</dbReference>
<dbReference type="Gene3D" id="3.40.50.1820">
    <property type="entry name" value="alpha/beta hydrolase"/>
    <property type="match status" value="1"/>
</dbReference>
<reference evidence="3" key="1">
    <citation type="journal article" date="2021" name="Antonie Van Leeuwenhoek">
        <title>Draft genome and description of Waterburya agarophytonicola gen. nov. sp. nov. (Pleurocapsales, Cyanobacteria): a seaweed symbiont.</title>
        <authorList>
            <person name="Bonthond G."/>
            <person name="Shalygin S."/>
            <person name="Bayer T."/>
            <person name="Weinberger F."/>
        </authorList>
    </citation>
    <scope>NUCLEOTIDE SEQUENCE</scope>
    <source>
        <strain evidence="3">KI4</strain>
    </source>
</reference>
<gene>
    <name evidence="3" type="ORF">I4641_16540</name>
</gene>
<dbReference type="AlphaFoldDB" id="A0A964BSZ8"/>
<dbReference type="SUPFAM" id="SSF53474">
    <property type="entry name" value="alpha/beta-Hydrolases"/>
    <property type="match status" value="1"/>
</dbReference>
<evidence type="ECO:0000313" key="3">
    <source>
        <dbReference type="EMBL" id="MCC0178584.1"/>
    </source>
</evidence>
<dbReference type="Proteomes" id="UP000729733">
    <property type="component" value="Unassembled WGS sequence"/>
</dbReference>
<feature type="transmembrane region" description="Helical" evidence="1">
    <location>
        <begin position="167"/>
        <end position="189"/>
    </location>
</feature>
<keyword evidence="1" id="KW-1133">Transmembrane helix</keyword>
<keyword evidence="4" id="KW-1185">Reference proteome</keyword>
<protein>
    <submittedName>
        <fullName evidence="3">Alpha/beta hydrolase</fullName>
    </submittedName>
</protein>
<feature type="domain" description="AB hydrolase-1" evidence="2">
    <location>
        <begin position="67"/>
        <end position="153"/>
    </location>
</feature>
<organism evidence="3 4">
    <name type="scientific">Waterburya agarophytonicola KI4</name>
    <dbReference type="NCBI Taxonomy" id="2874699"/>
    <lineage>
        <taxon>Bacteria</taxon>
        <taxon>Bacillati</taxon>
        <taxon>Cyanobacteriota</taxon>
        <taxon>Cyanophyceae</taxon>
        <taxon>Pleurocapsales</taxon>
        <taxon>Hyellaceae</taxon>
        <taxon>Waterburya</taxon>
        <taxon>Waterburya agarophytonicola</taxon>
    </lineage>
</organism>
<comment type="caution">
    <text evidence="3">The sequence shown here is derived from an EMBL/GenBank/DDBJ whole genome shotgun (WGS) entry which is preliminary data.</text>
</comment>
<name>A0A964BSZ8_9CYAN</name>
<sequence length="324" mass="37035">MDISWHYWLFLLTTIFHIITSFQEKKSLIPPGEIINVDENNIHLYIKGKGEITVVLDHSLGGVEGYFLIDEIAKLTRVCICDRPGYGWSEPSGKSRCSEAIVAEWDLLLTEANIEPPYILVGDSFGSYNMRLYTHKFPDKVKGLILTDGLHEAGMLNMPLAVKAVKYLFISGFIMSIFGSLLGIIRLMGTVGLFELVKPELKQFSPQQRQWVKRSFYSHNHWITMARELINLDRSGRQLKVANNFKDLPVISIKSNSFFKPSIFTAILPLKMINKLRNKIHYYLSLLSSNYTEISASNSSHFVWIDEPEIVVKAIAKMLEFLQK</sequence>
<dbReference type="GO" id="GO:0016787">
    <property type="term" value="F:hydrolase activity"/>
    <property type="evidence" value="ECO:0007669"/>
    <property type="project" value="UniProtKB-KW"/>
</dbReference>
<proteinExistence type="predicted"/>
<keyword evidence="1" id="KW-0472">Membrane</keyword>